<dbReference type="Proteomes" id="UP000194577">
    <property type="component" value="Unassembled WGS sequence"/>
</dbReference>
<feature type="transmembrane region" description="Helical" evidence="2">
    <location>
        <begin position="55"/>
        <end position="75"/>
    </location>
</feature>
<name>A0ABX4MA41_9ACTO</name>
<keyword evidence="2" id="KW-0472">Membrane</keyword>
<dbReference type="RefSeq" id="WP_086614330.1">
    <property type="nucleotide sequence ID" value="NZ_MTPX02000051.1"/>
</dbReference>
<keyword evidence="2" id="KW-1133">Transmembrane helix</keyword>
<protein>
    <submittedName>
        <fullName evidence="3">Uncharacterized protein</fullName>
    </submittedName>
</protein>
<evidence type="ECO:0000256" key="2">
    <source>
        <dbReference type="SAM" id="Phobius"/>
    </source>
</evidence>
<feature type="compositionally biased region" description="Polar residues" evidence="1">
    <location>
        <begin position="20"/>
        <end position="29"/>
    </location>
</feature>
<feature type="compositionally biased region" description="Gly residues" evidence="1">
    <location>
        <begin position="136"/>
        <end position="149"/>
    </location>
</feature>
<reference evidence="3 4" key="1">
    <citation type="submission" date="2017-10" db="EMBL/GenBank/DDBJ databases">
        <title>Draft genome sequence of cellulolytic Actinomyces sp CtC72 isolated from cattle rumen fluid.</title>
        <authorList>
            <person name="Joshi A.J."/>
            <person name="Vasudevan G."/>
            <person name="Lanjekar V.B."/>
            <person name="Hivarkar S."/>
            <person name="Engineer A."/>
            <person name="Pore S.D."/>
            <person name="Dhakephalkar P.K."/>
            <person name="Dagar S."/>
        </authorList>
    </citation>
    <scope>NUCLEOTIDE SEQUENCE [LARGE SCALE GENOMIC DNA]</scope>
    <source>
        <strain evidence="4">CtC72</strain>
    </source>
</reference>
<feature type="region of interest" description="Disordered" evidence="1">
    <location>
        <begin position="1"/>
        <end position="53"/>
    </location>
</feature>
<evidence type="ECO:0000313" key="4">
    <source>
        <dbReference type="Proteomes" id="UP000194577"/>
    </source>
</evidence>
<gene>
    <name evidence="3" type="ORF">BW737_010425</name>
</gene>
<sequence>MTEPRSDDFDGTARIPAPDASTQHPTSGTGADAGLSDAVAPARTKRQRPGYRRTWVAVVAGVAVIAAAFGAGWGANELLSPEQTPAGIERGDFDPRQDGPGGGQMPGGQMPGGQMPDGETGQGGAGRTTPNDDATGGSGDGGTSEGGDSAGVLQNEDTSA</sequence>
<comment type="caution">
    <text evidence="3">The sequence shown here is derived from an EMBL/GenBank/DDBJ whole genome shotgun (WGS) entry which is preliminary data.</text>
</comment>
<evidence type="ECO:0000256" key="1">
    <source>
        <dbReference type="SAM" id="MobiDB-lite"/>
    </source>
</evidence>
<dbReference type="EMBL" id="MTPX02000051">
    <property type="protein sequence ID" value="PHP52339.1"/>
    <property type="molecule type" value="Genomic_DNA"/>
</dbReference>
<organism evidence="3 4">
    <name type="scientific">Actinomyces ruminis</name>
    <dbReference type="NCBI Taxonomy" id="1937003"/>
    <lineage>
        <taxon>Bacteria</taxon>
        <taxon>Bacillati</taxon>
        <taxon>Actinomycetota</taxon>
        <taxon>Actinomycetes</taxon>
        <taxon>Actinomycetales</taxon>
        <taxon>Actinomycetaceae</taxon>
        <taxon>Actinomyces</taxon>
    </lineage>
</organism>
<feature type="compositionally biased region" description="Gly residues" evidence="1">
    <location>
        <begin position="99"/>
        <end position="111"/>
    </location>
</feature>
<feature type="region of interest" description="Disordered" evidence="1">
    <location>
        <begin position="74"/>
        <end position="160"/>
    </location>
</feature>
<proteinExistence type="predicted"/>
<evidence type="ECO:0000313" key="3">
    <source>
        <dbReference type="EMBL" id="PHP52339.1"/>
    </source>
</evidence>
<accession>A0ABX4MA41</accession>
<keyword evidence="4" id="KW-1185">Reference proteome</keyword>
<keyword evidence="2" id="KW-0812">Transmembrane</keyword>